<evidence type="ECO:0000256" key="3">
    <source>
        <dbReference type="ARBA" id="ARBA00012202"/>
    </source>
</evidence>
<dbReference type="EMBL" id="JAANHZ010000642">
    <property type="protein sequence ID" value="KAG5308756.1"/>
    <property type="molecule type" value="Genomic_DNA"/>
</dbReference>
<dbReference type="CDD" id="cd07302">
    <property type="entry name" value="CHD"/>
    <property type="match status" value="1"/>
</dbReference>
<feature type="non-terminal residue" evidence="21">
    <location>
        <position position="1"/>
    </location>
</feature>
<evidence type="ECO:0000256" key="2">
    <source>
        <dbReference type="ARBA" id="ARBA00004251"/>
    </source>
</evidence>
<dbReference type="AlphaFoldDB" id="A0A836EBQ4"/>
<dbReference type="Proteomes" id="UP000667349">
    <property type="component" value="Unassembled WGS sequence"/>
</dbReference>
<accession>A0A836EBQ4</accession>
<dbReference type="Pfam" id="PF01094">
    <property type="entry name" value="ANF_receptor"/>
    <property type="match status" value="1"/>
</dbReference>
<keyword evidence="10" id="KW-0675">Receptor</keyword>
<dbReference type="InterPro" id="IPR001054">
    <property type="entry name" value="A/G_cyclase"/>
</dbReference>
<dbReference type="PANTHER" id="PTHR11920">
    <property type="entry name" value="GUANYLYL CYCLASE"/>
    <property type="match status" value="1"/>
</dbReference>
<evidence type="ECO:0000256" key="12">
    <source>
        <dbReference type="ARBA" id="ARBA00023239"/>
    </source>
</evidence>
<keyword evidence="5 18" id="KW-0732">Signal</keyword>
<evidence type="ECO:0000313" key="21">
    <source>
        <dbReference type="EMBL" id="KAG5308756.1"/>
    </source>
</evidence>
<dbReference type="PROSITE" id="PS50125">
    <property type="entry name" value="GUANYLATE_CYCLASE_2"/>
    <property type="match status" value="1"/>
</dbReference>
<evidence type="ECO:0000256" key="6">
    <source>
        <dbReference type="ARBA" id="ARBA00022741"/>
    </source>
</evidence>
<dbReference type="Gene3D" id="3.30.70.1230">
    <property type="entry name" value="Nucleotide cyclase"/>
    <property type="match status" value="1"/>
</dbReference>
<dbReference type="InterPro" id="IPR001828">
    <property type="entry name" value="ANF_lig-bd_rcpt"/>
</dbReference>
<dbReference type="SUPFAM" id="SSF56112">
    <property type="entry name" value="Protein kinase-like (PK-like)"/>
    <property type="match status" value="1"/>
</dbReference>
<dbReference type="CDD" id="cd06370">
    <property type="entry name" value="PBP1_SAP_GC-like"/>
    <property type="match status" value="1"/>
</dbReference>
<evidence type="ECO:0000259" key="20">
    <source>
        <dbReference type="PROSITE" id="PS50125"/>
    </source>
</evidence>
<comment type="similarity">
    <text evidence="14">Belongs to the adenylyl cyclase class-4/guanylyl cyclase family.</text>
</comment>
<evidence type="ECO:0000256" key="5">
    <source>
        <dbReference type="ARBA" id="ARBA00022729"/>
    </source>
</evidence>
<proteinExistence type="inferred from homology"/>
<feature type="domain" description="Protein kinase" evidence="19">
    <location>
        <begin position="461"/>
        <end position="795"/>
    </location>
</feature>
<evidence type="ECO:0000256" key="8">
    <source>
        <dbReference type="ARBA" id="ARBA00023134"/>
    </source>
</evidence>
<evidence type="ECO:0000256" key="16">
    <source>
        <dbReference type="SAM" id="Coils"/>
    </source>
</evidence>
<dbReference type="FunFam" id="3.40.50.2300:FF:000265">
    <property type="entry name" value="Guanylate cyclase"/>
    <property type="match status" value="1"/>
</dbReference>
<evidence type="ECO:0000256" key="14">
    <source>
        <dbReference type="RuleBase" id="RU000405"/>
    </source>
</evidence>
<keyword evidence="8" id="KW-0342">GTP-binding</keyword>
<feature type="transmembrane region" description="Helical" evidence="17">
    <location>
        <begin position="467"/>
        <end position="487"/>
    </location>
</feature>
<feature type="domain" description="Guanylate cyclase" evidence="20">
    <location>
        <begin position="866"/>
        <end position="996"/>
    </location>
</feature>
<dbReference type="FunFam" id="1.10.510.10:FF:000420">
    <property type="entry name" value="Guanylate cyclase"/>
    <property type="match status" value="1"/>
</dbReference>
<dbReference type="Gene3D" id="1.10.510.10">
    <property type="entry name" value="Transferase(Phosphotransferase) domain 1"/>
    <property type="match status" value="1"/>
</dbReference>
<keyword evidence="9 17" id="KW-0472">Membrane</keyword>
<keyword evidence="11" id="KW-0325">Glycoprotein</keyword>
<evidence type="ECO:0000256" key="11">
    <source>
        <dbReference type="ARBA" id="ARBA00023180"/>
    </source>
</evidence>
<feature type="non-terminal residue" evidence="21">
    <location>
        <position position="1248"/>
    </location>
</feature>
<evidence type="ECO:0000256" key="4">
    <source>
        <dbReference type="ARBA" id="ARBA00022692"/>
    </source>
</evidence>
<evidence type="ECO:0000313" key="22">
    <source>
        <dbReference type="Proteomes" id="UP000667349"/>
    </source>
</evidence>
<dbReference type="PROSITE" id="PS50011">
    <property type="entry name" value="PROTEIN_KINASE_DOM"/>
    <property type="match status" value="1"/>
</dbReference>
<evidence type="ECO:0000256" key="13">
    <source>
        <dbReference type="ARBA" id="ARBA00023293"/>
    </source>
</evidence>
<dbReference type="GO" id="GO:0005524">
    <property type="term" value="F:ATP binding"/>
    <property type="evidence" value="ECO:0007669"/>
    <property type="project" value="InterPro"/>
</dbReference>
<evidence type="ECO:0000256" key="10">
    <source>
        <dbReference type="ARBA" id="ARBA00023170"/>
    </source>
</evidence>
<dbReference type="Pfam" id="PF00211">
    <property type="entry name" value="Guanylate_cyc"/>
    <property type="match status" value="1"/>
</dbReference>
<evidence type="ECO:0000256" key="9">
    <source>
        <dbReference type="ARBA" id="ARBA00023136"/>
    </source>
</evidence>
<comment type="subcellular location">
    <subcellularLocation>
        <location evidence="2">Cell membrane</location>
        <topology evidence="2">Single-pass type I membrane protein</topology>
    </subcellularLocation>
</comment>
<dbReference type="InterPro" id="IPR000719">
    <property type="entry name" value="Prot_kinase_dom"/>
</dbReference>
<keyword evidence="4 17" id="KW-0812">Transmembrane</keyword>
<evidence type="ECO:0000259" key="19">
    <source>
        <dbReference type="PROSITE" id="PS50011"/>
    </source>
</evidence>
<dbReference type="SUPFAM" id="SSF53822">
    <property type="entry name" value="Periplasmic binding protein-like I"/>
    <property type="match status" value="1"/>
</dbReference>
<dbReference type="GO" id="GO:0004672">
    <property type="term" value="F:protein kinase activity"/>
    <property type="evidence" value="ECO:0007669"/>
    <property type="project" value="InterPro"/>
</dbReference>
<gene>
    <name evidence="21" type="primary">Gyc32e_1</name>
    <name evidence="21" type="ORF">G6Z75_0004751</name>
</gene>
<keyword evidence="12 14" id="KW-0456">Lyase</keyword>
<dbReference type="InterPro" id="IPR011645">
    <property type="entry name" value="HNOB_dom_associated"/>
</dbReference>
<evidence type="ECO:0000256" key="18">
    <source>
        <dbReference type="SAM" id="SignalP"/>
    </source>
</evidence>
<reference evidence="21" key="1">
    <citation type="submission" date="2020-02" db="EMBL/GenBank/DDBJ databases">
        <title>Relaxed selection underlies rapid genomic changes in the transitions from sociality to social parasitism in ants.</title>
        <authorList>
            <person name="Bi X."/>
        </authorList>
    </citation>
    <scope>NUCLEOTIDE SEQUENCE</scope>
    <source>
        <strain evidence="21">BGI-DK2013a</strain>
        <tissue evidence="21">Whole body</tissue>
    </source>
</reference>
<dbReference type="GO" id="GO:0005525">
    <property type="term" value="F:GTP binding"/>
    <property type="evidence" value="ECO:0007669"/>
    <property type="project" value="UniProtKB-KW"/>
</dbReference>
<dbReference type="GO" id="GO:0007168">
    <property type="term" value="P:receptor guanylyl cyclase signaling pathway"/>
    <property type="evidence" value="ECO:0007669"/>
    <property type="project" value="TreeGrafter"/>
</dbReference>
<evidence type="ECO:0000256" key="15">
    <source>
        <dbReference type="RuleBase" id="RU003431"/>
    </source>
</evidence>
<dbReference type="EC" id="4.6.1.2" evidence="3 15"/>
<dbReference type="GO" id="GO:0004383">
    <property type="term" value="F:guanylate cyclase activity"/>
    <property type="evidence" value="ECO:0007669"/>
    <property type="project" value="UniProtKB-EC"/>
</dbReference>
<dbReference type="GO" id="GO:0001653">
    <property type="term" value="F:peptide receptor activity"/>
    <property type="evidence" value="ECO:0007669"/>
    <property type="project" value="TreeGrafter"/>
</dbReference>
<protein>
    <recommendedName>
        <fullName evidence="3 15">Guanylate cyclase</fullName>
        <ecNumber evidence="3 15">4.6.1.2</ecNumber>
    </recommendedName>
</protein>
<keyword evidence="7 17" id="KW-1133">Transmembrane helix</keyword>
<organism evidence="21 22">
    <name type="scientific">Acromyrmex insinuator</name>
    <dbReference type="NCBI Taxonomy" id="230686"/>
    <lineage>
        <taxon>Eukaryota</taxon>
        <taxon>Metazoa</taxon>
        <taxon>Ecdysozoa</taxon>
        <taxon>Arthropoda</taxon>
        <taxon>Hexapoda</taxon>
        <taxon>Insecta</taxon>
        <taxon>Pterygota</taxon>
        <taxon>Neoptera</taxon>
        <taxon>Endopterygota</taxon>
        <taxon>Hymenoptera</taxon>
        <taxon>Apocrita</taxon>
        <taxon>Aculeata</taxon>
        <taxon>Formicoidea</taxon>
        <taxon>Formicidae</taxon>
        <taxon>Myrmicinae</taxon>
        <taxon>Acromyrmex</taxon>
    </lineage>
</organism>
<dbReference type="Pfam" id="PF07714">
    <property type="entry name" value="PK_Tyr_Ser-Thr"/>
    <property type="match status" value="1"/>
</dbReference>
<name>A0A836EBQ4_9HYME</name>
<dbReference type="SMART" id="SM00044">
    <property type="entry name" value="CYCc"/>
    <property type="match status" value="1"/>
</dbReference>
<dbReference type="Pfam" id="PF07701">
    <property type="entry name" value="HNOBA"/>
    <property type="match status" value="1"/>
</dbReference>
<dbReference type="InterPro" id="IPR001245">
    <property type="entry name" value="Ser-Thr/Tyr_kinase_cat_dom"/>
</dbReference>
<feature type="coiled-coil region" evidence="16">
    <location>
        <begin position="803"/>
        <end position="834"/>
    </location>
</feature>
<dbReference type="PANTHER" id="PTHR11920:SF335">
    <property type="entry name" value="GUANYLATE CYCLASE"/>
    <property type="match status" value="1"/>
</dbReference>
<dbReference type="GO" id="GO:0004016">
    <property type="term" value="F:adenylate cyclase activity"/>
    <property type="evidence" value="ECO:0007669"/>
    <property type="project" value="TreeGrafter"/>
</dbReference>
<comment type="catalytic activity">
    <reaction evidence="1 15">
        <text>GTP = 3',5'-cyclic GMP + diphosphate</text>
        <dbReference type="Rhea" id="RHEA:13665"/>
        <dbReference type="ChEBI" id="CHEBI:33019"/>
        <dbReference type="ChEBI" id="CHEBI:37565"/>
        <dbReference type="ChEBI" id="CHEBI:57746"/>
        <dbReference type="EC" id="4.6.1.2"/>
    </reaction>
</comment>
<dbReference type="InterPro" id="IPR050401">
    <property type="entry name" value="Cyclic_nucleotide_synthase"/>
</dbReference>
<dbReference type="InterPro" id="IPR028082">
    <property type="entry name" value="Peripla_BP_I"/>
</dbReference>
<keyword evidence="16" id="KW-0175">Coiled coil</keyword>
<evidence type="ECO:0000256" key="1">
    <source>
        <dbReference type="ARBA" id="ARBA00001436"/>
    </source>
</evidence>
<comment type="caution">
    <text evidence="21">The sequence shown here is derived from an EMBL/GenBank/DDBJ whole genome shotgun (WGS) entry which is preliminary data.</text>
</comment>
<feature type="signal peptide" evidence="18">
    <location>
        <begin position="1"/>
        <end position="19"/>
    </location>
</feature>
<dbReference type="InterPro" id="IPR029787">
    <property type="entry name" value="Nucleotide_cyclase"/>
</dbReference>
<dbReference type="InterPro" id="IPR011009">
    <property type="entry name" value="Kinase-like_dom_sf"/>
</dbReference>
<dbReference type="SUPFAM" id="SSF55073">
    <property type="entry name" value="Nucleotide cyclase"/>
    <property type="match status" value="1"/>
</dbReference>
<evidence type="ECO:0000256" key="7">
    <source>
        <dbReference type="ARBA" id="ARBA00022989"/>
    </source>
</evidence>
<dbReference type="InterPro" id="IPR018297">
    <property type="entry name" value="A/G_cyclase_CS"/>
</dbReference>
<dbReference type="FunFam" id="3.30.70.1230:FF:000004">
    <property type="entry name" value="Guanylate cyclase"/>
    <property type="match status" value="1"/>
</dbReference>
<dbReference type="GO" id="GO:0005886">
    <property type="term" value="C:plasma membrane"/>
    <property type="evidence" value="ECO:0007669"/>
    <property type="project" value="UniProtKB-SubCell"/>
</dbReference>
<dbReference type="PROSITE" id="PS00452">
    <property type="entry name" value="GUANYLATE_CYCLASE_1"/>
    <property type="match status" value="1"/>
</dbReference>
<feature type="chain" id="PRO_5032347955" description="Guanylate cyclase" evidence="18">
    <location>
        <begin position="20"/>
        <end position="1248"/>
    </location>
</feature>
<keyword evidence="6" id="KW-0547">Nucleotide-binding</keyword>
<dbReference type="Gene3D" id="3.40.50.2300">
    <property type="match status" value="2"/>
</dbReference>
<keyword evidence="13 15" id="KW-0141">cGMP biosynthesis</keyword>
<evidence type="ECO:0000256" key="17">
    <source>
        <dbReference type="SAM" id="Phobius"/>
    </source>
</evidence>
<keyword evidence="22" id="KW-1185">Reference proteome</keyword>
<dbReference type="GO" id="GO:0035556">
    <property type="term" value="P:intracellular signal transduction"/>
    <property type="evidence" value="ECO:0007669"/>
    <property type="project" value="InterPro"/>
</dbReference>
<sequence>MYLFLMVIHVLLINKGVDAETFTLGYITGSKRRDNDLEYQRPGLRISGALTLAVEEVNAGELNRRGHKLDFFVAETYGNEEMSILMTADLWKKNVSAYIGPQETCIHEAKMAAAFNILMISYFCTHNETSNKKEFPTFARTRPPDSQIAKSVVSVLMAFNWTKVTFLYMNSTMFEFNKMSTVATTILMSFEAAGIAVNYCLSWNEPYHVTHMKNPFHELVRQTYRGTRIYLILGHYYEHIGLLMALDKMNLLEKGEYFVVGIDIEFYDEKHPNKYLKGLLQKNMDFSIIRAYRSYFSIVASAPINYMNFTRLVNKYRQKPPFNFTNPSANVGGIVQIVPETAYLYDAVHLYERSLLRALKNNINPWNGKEMLSTLRGIHYQSAMGYMVYMDENGDAEGNYTLIALDNRPVKGYGLYPIGYFIGKEQGTNLLKLQLNKKIQWLGNGPPIAEPYCGYYGEKCYSHTGKIIGGILGALLFIITVIILIFYKNWKYEQEIDSLLWKINYKDIEIKEYTEKRTSQVSLNSNSDADFRYSTIYTQIGLYKGQIFAVKKIRKKSIEITEKMKRELKVMRDIRHDNLNSFIGACIEPPNICVIVEYCARGSLKDILENEDLHLDNMVISSLVGDIIRGMIYLHESVIKYHGSLSPSNCLVDSRWVVKLTDFGLNEFKRNEECDSNVIKTLHGLLYKAPELLRCTSPWELNVRDLQRGDVYSFAIVLYELQGRHGPFGITDLSADKILKRIENPYYEVSPFRPPLDQLDNTFDFIRKCLLECWSENPELRPDFKMIRYKLRPLRNGMKANIFDNMMAMMEKYANNLEALVDERTDQLTKEKKKTDALLYEILPRYVAEQLKMGHKVEAESFDCVTIYFSDIVGFTSMSAESTPLEIVDFLNDLYTCFDSTIENYDVYKVETIGDAYMVVSGLPIRNDIQHASEIASMSLCLLNAIKQFTIRHRPFDKLQLRIGIHSGPVCAGVVGLKMPRYCLFGDTVNTASRMESTGLPLKIQCSCETKQLLDQLGGFNLIERGMISMKGKGDRLTYWLIGEDPLLCSKRSKERASKQSGKKINVANALVPRSSLKNKSLVRTTFTRCSSDSPKRLRFTSSDQLNQKDSRVSQSESIADNSKTKISCVLQSSRMENWQSSSNSCPCVKKLYDQETQELINESSSTIKNVSLLRARLIHNNNSLICSEGKSFRFNSPDILLTCKSVPNSPKYSKGYLSIQKRVVKSYEKINERDATPLIYDPGGSEI</sequence>